<dbReference type="Pfam" id="PF10531">
    <property type="entry name" value="SLBB"/>
    <property type="match status" value="3"/>
</dbReference>
<comment type="subcellular location">
    <subcellularLocation>
        <location evidence="1">Cell outer membrane</location>
        <topology evidence="1">Multi-pass membrane protein</topology>
    </subcellularLocation>
</comment>
<dbReference type="InterPro" id="IPR049712">
    <property type="entry name" value="Poly_export"/>
</dbReference>
<proteinExistence type="inferred from homology"/>
<keyword evidence="6 16" id="KW-0812">Transmembrane</keyword>
<feature type="domain" description="Soluble ligand binding" evidence="19">
    <location>
        <begin position="692"/>
        <end position="731"/>
    </location>
</feature>
<keyword evidence="8" id="KW-0625">Polysaccharide transport</keyword>
<keyword evidence="10" id="KW-0626">Porin</keyword>
<sequence length="799" mass="88609">MRTKDKLSHFTCRIRSYYFVFSLFMLAGTYQATAQRVDQLTDDQVLEFYRKAQASGLSEPQIEQAAMSQGFTLTDIAKMRKRIAELQSKGGRSTGQSYSDTSNGRRLPTDLSRRFADTSLYMTRKDTSRRLKVFGASLFENANLSFEPNLRIATPRNYIVGPDDEIGIDISGAASDNFRLKVTPEGTVKVPNIQPIFVAGLTIEQAEQRIVARLRKAGYQGLGVPGSGTDANVALTNIRSINVTLVGEVVRPGTYTVSSLGSAFNALYLAGGPNPETGSFRKISVIRGNRVVRTIDLYDFILRADQRDNIRLQDQDVIRVADYDTRIELAGEVRRPAIFEVLPGETLKTVLGFAGGFSDDAYRASITLRRNTAKERRIVTISEDQLATFVPQRGDKYLVGKILERYENRVQVAGAVMRPGDYALEPGLETVKQLINRADGLQKDAFTNRATIIRERADMDTENISFDLGKLMRGETPDIPLMRQDSLTVLSIRDLREEYYVIIEGAVNKPDTVEFVNNMSVADLIAVAGGFQEGAKPNLVEVARRIRQDSVGVRTTRLEIFRFSIDRNLQISPLEGNPATGVGGSSAFRLQPFDIVYVRTSANYEVQRQVYVSGEVMQPGNYAIYNRQERIADVIIRAGGLKPEAYMAGAQYRRLGQVVGSDLRNILNDPGAEENLLLNDGDTLIIPRRSEIVAVQGAVLNPSSVSYKAGYKFGDYVDEAGGFTDNARSGKAYIIYPNGRKDRTHKFLFFASRPRVEPGSIVVVPFKPLDNNKLTAAERIGIFSLLATVSIALINVLVR</sequence>
<evidence type="ECO:0000256" key="4">
    <source>
        <dbReference type="ARBA" id="ARBA00022452"/>
    </source>
</evidence>
<feature type="chain" id="PRO_5046440874" evidence="17">
    <location>
        <begin position="35"/>
        <end position="799"/>
    </location>
</feature>
<evidence type="ECO:0000256" key="17">
    <source>
        <dbReference type="SAM" id="SignalP"/>
    </source>
</evidence>
<dbReference type="RefSeq" id="WP_381522631.1">
    <property type="nucleotide sequence ID" value="NZ_JBHULN010000006.1"/>
</dbReference>
<evidence type="ECO:0000256" key="6">
    <source>
        <dbReference type="ARBA" id="ARBA00022692"/>
    </source>
</evidence>
<evidence type="ECO:0000256" key="5">
    <source>
        <dbReference type="ARBA" id="ARBA00022597"/>
    </source>
</evidence>
<evidence type="ECO:0000259" key="19">
    <source>
        <dbReference type="Pfam" id="PF10531"/>
    </source>
</evidence>
<evidence type="ECO:0000256" key="2">
    <source>
        <dbReference type="ARBA" id="ARBA00009450"/>
    </source>
</evidence>
<feature type="region of interest" description="Disordered" evidence="15">
    <location>
        <begin position="87"/>
        <end position="109"/>
    </location>
</feature>
<dbReference type="PANTHER" id="PTHR33619:SF3">
    <property type="entry name" value="POLYSACCHARIDE EXPORT PROTEIN GFCE-RELATED"/>
    <property type="match status" value="1"/>
</dbReference>
<keyword evidence="13" id="KW-0998">Cell outer membrane</keyword>
<organism evidence="21 22">
    <name type="scientific">Spirosoma soli</name>
    <dbReference type="NCBI Taxonomy" id="1770529"/>
    <lineage>
        <taxon>Bacteria</taxon>
        <taxon>Pseudomonadati</taxon>
        <taxon>Bacteroidota</taxon>
        <taxon>Cytophagia</taxon>
        <taxon>Cytophagales</taxon>
        <taxon>Cytophagaceae</taxon>
        <taxon>Spirosoma</taxon>
    </lineage>
</organism>
<evidence type="ECO:0000256" key="14">
    <source>
        <dbReference type="ARBA" id="ARBA00023288"/>
    </source>
</evidence>
<keyword evidence="9" id="KW-0406">Ion transport</keyword>
<keyword evidence="5" id="KW-0762">Sugar transport</keyword>
<dbReference type="Pfam" id="PF22461">
    <property type="entry name" value="SLBB_2"/>
    <property type="match status" value="2"/>
</dbReference>
<keyword evidence="12" id="KW-0564">Palmitate</keyword>
<evidence type="ECO:0000313" key="21">
    <source>
        <dbReference type="EMBL" id="MFD2571254.1"/>
    </source>
</evidence>
<keyword evidence="14" id="KW-0449">Lipoprotein</keyword>
<dbReference type="Pfam" id="PF02563">
    <property type="entry name" value="Poly_export"/>
    <property type="match status" value="1"/>
</dbReference>
<evidence type="ECO:0000256" key="9">
    <source>
        <dbReference type="ARBA" id="ARBA00023065"/>
    </source>
</evidence>
<evidence type="ECO:0000259" key="18">
    <source>
        <dbReference type="Pfam" id="PF02563"/>
    </source>
</evidence>
<comment type="caution">
    <text evidence="21">The sequence shown here is derived from an EMBL/GenBank/DDBJ whole genome shotgun (WGS) entry which is preliminary data.</text>
</comment>
<keyword evidence="3" id="KW-0813">Transport</keyword>
<keyword evidence="22" id="KW-1185">Reference proteome</keyword>
<gene>
    <name evidence="21" type="ORF">ACFSUS_11465</name>
</gene>
<feature type="domain" description="SLBB" evidence="20">
    <location>
        <begin position="609"/>
        <end position="686"/>
    </location>
</feature>
<keyword evidence="11 16" id="KW-0472">Membrane</keyword>
<feature type="compositionally biased region" description="Polar residues" evidence="15">
    <location>
        <begin position="90"/>
        <end position="104"/>
    </location>
</feature>
<dbReference type="PANTHER" id="PTHR33619">
    <property type="entry name" value="POLYSACCHARIDE EXPORT PROTEIN GFCE-RELATED"/>
    <property type="match status" value="1"/>
</dbReference>
<dbReference type="Proteomes" id="UP001597469">
    <property type="component" value="Unassembled WGS sequence"/>
</dbReference>
<evidence type="ECO:0000256" key="3">
    <source>
        <dbReference type="ARBA" id="ARBA00022448"/>
    </source>
</evidence>
<feature type="domain" description="SLBB" evidence="20">
    <location>
        <begin position="243"/>
        <end position="320"/>
    </location>
</feature>
<evidence type="ECO:0000256" key="10">
    <source>
        <dbReference type="ARBA" id="ARBA00023114"/>
    </source>
</evidence>
<evidence type="ECO:0000256" key="15">
    <source>
        <dbReference type="SAM" id="MobiDB-lite"/>
    </source>
</evidence>
<feature type="signal peptide" evidence="17">
    <location>
        <begin position="1"/>
        <end position="34"/>
    </location>
</feature>
<evidence type="ECO:0000256" key="1">
    <source>
        <dbReference type="ARBA" id="ARBA00004571"/>
    </source>
</evidence>
<evidence type="ECO:0000256" key="11">
    <source>
        <dbReference type="ARBA" id="ARBA00023136"/>
    </source>
</evidence>
<evidence type="ECO:0000256" key="13">
    <source>
        <dbReference type="ARBA" id="ARBA00023237"/>
    </source>
</evidence>
<name>A0ABW5M3K8_9BACT</name>
<dbReference type="Gene3D" id="3.30.1950.10">
    <property type="entry name" value="wza like domain"/>
    <property type="match status" value="1"/>
</dbReference>
<evidence type="ECO:0000256" key="16">
    <source>
        <dbReference type="SAM" id="Phobius"/>
    </source>
</evidence>
<feature type="domain" description="Soluble ligand binding" evidence="19">
    <location>
        <begin position="501"/>
        <end position="549"/>
    </location>
</feature>
<dbReference type="Gene3D" id="3.10.560.10">
    <property type="entry name" value="Outer membrane lipoprotein wza domain like"/>
    <property type="match status" value="6"/>
</dbReference>
<evidence type="ECO:0000256" key="7">
    <source>
        <dbReference type="ARBA" id="ARBA00022729"/>
    </source>
</evidence>
<evidence type="ECO:0000259" key="20">
    <source>
        <dbReference type="Pfam" id="PF22461"/>
    </source>
</evidence>
<feature type="transmembrane region" description="Helical" evidence="16">
    <location>
        <begin position="780"/>
        <end position="798"/>
    </location>
</feature>
<keyword evidence="7 17" id="KW-0732">Signal</keyword>
<dbReference type="InterPro" id="IPR003715">
    <property type="entry name" value="Poly_export_N"/>
</dbReference>
<accession>A0ABW5M3K8</accession>
<protein>
    <submittedName>
        <fullName evidence="21">SLBB domain-containing protein</fullName>
    </submittedName>
</protein>
<evidence type="ECO:0000313" key="22">
    <source>
        <dbReference type="Proteomes" id="UP001597469"/>
    </source>
</evidence>
<keyword evidence="16" id="KW-1133">Transmembrane helix</keyword>
<evidence type="ECO:0000256" key="8">
    <source>
        <dbReference type="ARBA" id="ARBA00023047"/>
    </source>
</evidence>
<dbReference type="EMBL" id="JBHULN010000006">
    <property type="protein sequence ID" value="MFD2571254.1"/>
    <property type="molecule type" value="Genomic_DNA"/>
</dbReference>
<feature type="domain" description="Soluble ligand binding" evidence="19">
    <location>
        <begin position="329"/>
        <end position="375"/>
    </location>
</feature>
<evidence type="ECO:0000256" key="12">
    <source>
        <dbReference type="ARBA" id="ARBA00023139"/>
    </source>
</evidence>
<feature type="domain" description="Polysaccharide export protein N-terminal" evidence="18">
    <location>
        <begin position="154"/>
        <end position="216"/>
    </location>
</feature>
<reference evidence="22" key="1">
    <citation type="journal article" date="2019" name="Int. J. Syst. Evol. Microbiol.">
        <title>The Global Catalogue of Microorganisms (GCM) 10K type strain sequencing project: providing services to taxonomists for standard genome sequencing and annotation.</title>
        <authorList>
            <consortium name="The Broad Institute Genomics Platform"/>
            <consortium name="The Broad Institute Genome Sequencing Center for Infectious Disease"/>
            <person name="Wu L."/>
            <person name="Ma J."/>
        </authorList>
    </citation>
    <scope>NUCLEOTIDE SEQUENCE [LARGE SCALE GENOMIC DNA]</scope>
    <source>
        <strain evidence="22">KCTC 42805</strain>
    </source>
</reference>
<dbReference type="InterPro" id="IPR019554">
    <property type="entry name" value="Soluble_ligand-bd"/>
</dbReference>
<comment type="similarity">
    <text evidence="2">Belongs to the BexD/CtrA/VexA family.</text>
</comment>
<dbReference type="InterPro" id="IPR054765">
    <property type="entry name" value="SLBB_dom"/>
</dbReference>
<keyword evidence="4" id="KW-1134">Transmembrane beta strand</keyword>